<dbReference type="PANTHER" id="PTHR30238">
    <property type="entry name" value="MEMBRANE BOUND PREDICTED REDOX MODULATOR"/>
    <property type="match status" value="1"/>
</dbReference>
<dbReference type="InterPro" id="IPR022369">
    <property type="entry name" value="Integral_membrane_TerC_rswitch"/>
</dbReference>
<accession>A0ABP9RJH3</accession>
<feature type="transmembrane region" description="Helical" evidence="6">
    <location>
        <begin position="187"/>
        <end position="210"/>
    </location>
</feature>
<dbReference type="Proteomes" id="UP001501570">
    <property type="component" value="Unassembled WGS sequence"/>
</dbReference>
<keyword evidence="4 6" id="KW-1133">Transmembrane helix</keyword>
<gene>
    <name evidence="7" type="ORF">GCM10023322_07220</name>
</gene>
<comment type="caution">
    <text evidence="7">The sequence shown here is derived from an EMBL/GenBank/DDBJ whole genome shotgun (WGS) entry which is preliminary data.</text>
</comment>
<name>A0ABP9RJH3_9ACTN</name>
<sequence length="328" mass="35272">MWLGTVGLVLTLLVADFVIAARRPHRVGLVEAAVWSAAYVGIALAFGLALWLLLGSRSGTAYYTGWLIEKSLSVDNLFVFVIIMGRFGVPPDHQHKVLLFGITAALALRAILIAAGAAAIELFSPVFVLFGLLLIFTAVQLVRHRNDDPDPEANPILRYARRVLPTAGLHGGRLFARVDGRRAVTPLFLVFLSIGSSDLLFALDSIPAVFGVTRDPFIVFCANAFALLGLRALYFLIQGLLERLIYLSLGLAGILGFIGVKLILEFMHQHVSAAVPAIPIPVALAVILVALAVTAAASLLVSRAHPDRRSHAGALRRRDNGRTTSNPP</sequence>
<comment type="similarity">
    <text evidence="2">Belongs to the TerC family.</text>
</comment>
<proteinExistence type="inferred from homology"/>
<evidence type="ECO:0000256" key="2">
    <source>
        <dbReference type="ARBA" id="ARBA00007511"/>
    </source>
</evidence>
<evidence type="ECO:0000256" key="6">
    <source>
        <dbReference type="SAM" id="Phobius"/>
    </source>
</evidence>
<keyword evidence="8" id="KW-1185">Reference proteome</keyword>
<comment type="subcellular location">
    <subcellularLocation>
        <location evidence="1">Membrane</location>
        <topology evidence="1">Multi-pass membrane protein</topology>
    </subcellularLocation>
</comment>
<evidence type="ECO:0000256" key="4">
    <source>
        <dbReference type="ARBA" id="ARBA00022989"/>
    </source>
</evidence>
<evidence type="ECO:0000313" key="8">
    <source>
        <dbReference type="Proteomes" id="UP001501570"/>
    </source>
</evidence>
<evidence type="ECO:0000256" key="1">
    <source>
        <dbReference type="ARBA" id="ARBA00004141"/>
    </source>
</evidence>
<dbReference type="RefSeq" id="WP_345626558.1">
    <property type="nucleotide sequence ID" value="NZ_BAABJQ010000002.1"/>
</dbReference>
<dbReference type="Pfam" id="PF03741">
    <property type="entry name" value="TerC"/>
    <property type="match status" value="1"/>
</dbReference>
<feature type="transmembrane region" description="Helical" evidence="6">
    <location>
        <begin position="36"/>
        <end position="54"/>
    </location>
</feature>
<dbReference type="PANTHER" id="PTHR30238:SF0">
    <property type="entry name" value="THYLAKOID MEMBRANE PROTEIN TERC, CHLOROPLASTIC"/>
    <property type="match status" value="1"/>
</dbReference>
<keyword evidence="5 6" id="KW-0472">Membrane</keyword>
<keyword evidence="3 6" id="KW-0812">Transmembrane</keyword>
<dbReference type="EMBL" id="BAABJQ010000002">
    <property type="protein sequence ID" value="GAA5178918.1"/>
    <property type="molecule type" value="Genomic_DNA"/>
</dbReference>
<protein>
    <submittedName>
        <fullName evidence="7">TerC family protein</fullName>
    </submittedName>
</protein>
<organism evidence="7 8">
    <name type="scientific">Rugosimonospora acidiphila</name>
    <dbReference type="NCBI Taxonomy" id="556531"/>
    <lineage>
        <taxon>Bacteria</taxon>
        <taxon>Bacillati</taxon>
        <taxon>Actinomycetota</taxon>
        <taxon>Actinomycetes</taxon>
        <taxon>Micromonosporales</taxon>
        <taxon>Micromonosporaceae</taxon>
        <taxon>Rugosimonospora</taxon>
    </lineage>
</organism>
<feature type="transmembrane region" description="Helical" evidence="6">
    <location>
        <begin position="216"/>
        <end position="237"/>
    </location>
</feature>
<feature type="transmembrane region" description="Helical" evidence="6">
    <location>
        <begin position="276"/>
        <end position="301"/>
    </location>
</feature>
<dbReference type="InterPro" id="IPR005496">
    <property type="entry name" value="Integral_membrane_TerC"/>
</dbReference>
<feature type="transmembrane region" description="Helical" evidence="6">
    <location>
        <begin position="126"/>
        <end position="142"/>
    </location>
</feature>
<dbReference type="NCBIfam" id="TIGR03718">
    <property type="entry name" value="R_switched_Alx"/>
    <property type="match status" value="1"/>
</dbReference>
<feature type="transmembrane region" description="Helical" evidence="6">
    <location>
        <begin position="244"/>
        <end position="264"/>
    </location>
</feature>
<evidence type="ECO:0000256" key="3">
    <source>
        <dbReference type="ARBA" id="ARBA00022692"/>
    </source>
</evidence>
<evidence type="ECO:0000313" key="7">
    <source>
        <dbReference type="EMBL" id="GAA5178918.1"/>
    </source>
</evidence>
<feature type="transmembrane region" description="Helical" evidence="6">
    <location>
        <begin position="97"/>
        <end position="120"/>
    </location>
</feature>
<reference evidence="8" key="1">
    <citation type="journal article" date="2019" name="Int. J. Syst. Evol. Microbiol.">
        <title>The Global Catalogue of Microorganisms (GCM) 10K type strain sequencing project: providing services to taxonomists for standard genome sequencing and annotation.</title>
        <authorList>
            <consortium name="The Broad Institute Genomics Platform"/>
            <consortium name="The Broad Institute Genome Sequencing Center for Infectious Disease"/>
            <person name="Wu L."/>
            <person name="Ma J."/>
        </authorList>
    </citation>
    <scope>NUCLEOTIDE SEQUENCE [LARGE SCALE GENOMIC DNA]</scope>
    <source>
        <strain evidence="8">JCM 18304</strain>
    </source>
</reference>
<evidence type="ECO:0000256" key="5">
    <source>
        <dbReference type="ARBA" id="ARBA00023136"/>
    </source>
</evidence>